<proteinExistence type="predicted"/>
<feature type="domain" description="FIST C-domain" evidence="2">
    <location>
        <begin position="238"/>
        <end position="382"/>
    </location>
</feature>
<feature type="domain" description="FIST" evidence="1">
    <location>
        <begin position="39"/>
        <end position="237"/>
    </location>
</feature>
<dbReference type="PANTHER" id="PTHR40252:SF2">
    <property type="entry name" value="BLR0328 PROTEIN"/>
    <property type="match status" value="1"/>
</dbReference>
<dbReference type="InterPro" id="IPR013702">
    <property type="entry name" value="FIST_domain_N"/>
</dbReference>
<evidence type="ECO:0000259" key="1">
    <source>
        <dbReference type="SMART" id="SM00897"/>
    </source>
</evidence>
<dbReference type="RefSeq" id="WP_086787762.1">
    <property type="nucleotide sequence ID" value="NZ_JAGIOO010000001.1"/>
</dbReference>
<name>A0ABS5ALX5_9PSEU</name>
<evidence type="ECO:0000313" key="4">
    <source>
        <dbReference type="Proteomes" id="UP001519363"/>
    </source>
</evidence>
<keyword evidence="4" id="KW-1185">Reference proteome</keyword>
<evidence type="ECO:0000313" key="3">
    <source>
        <dbReference type="EMBL" id="MBP2476695.1"/>
    </source>
</evidence>
<reference evidence="3 4" key="1">
    <citation type="submission" date="2021-03" db="EMBL/GenBank/DDBJ databases">
        <title>Sequencing the genomes of 1000 actinobacteria strains.</title>
        <authorList>
            <person name="Klenk H.-P."/>
        </authorList>
    </citation>
    <scope>NUCLEOTIDE SEQUENCE [LARGE SCALE GENOMIC DNA]</scope>
    <source>
        <strain evidence="3 4">DSM 44580</strain>
    </source>
</reference>
<sequence length="399" mass="40954">MSTNGVGAASRWIGVGSDSHPDGAVAAHRAATAAITGPRPQLLLVFASTGYDPGPVAEGISAVAPGVPVVGCSSTGEISPDGSRSGSLVVIAFGGIGFTVRTAVADRLASRQREAGAEVAAAAADRSGLPHQVVLLLTDSLARDQESILRGCYSVLGAGVPMVGGAAGERRSREDGTPCGTFLFHDGRVHTDAVVCATIASEAPFSISVKHGWKKFGEPMIVTSSRDGRVYTLDDQPAMDVFLDRLGAPPEAYTDPAVFSEFARSRPLGVQRRSGVQPRNLATGVDVAGRSISGGSAIDHGCLTWAMTGDRESVLAAVDEACAEAIDGLPGRSPLALITFSCGGLIPVLGSEGIRKENQTFAKRADGVPFGGFHTTGEIARVRGIDGFHNQTLAVLAVG</sequence>
<dbReference type="SMART" id="SM00897">
    <property type="entry name" value="FIST"/>
    <property type="match status" value="1"/>
</dbReference>
<dbReference type="SMART" id="SM01204">
    <property type="entry name" value="FIST_C"/>
    <property type="match status" value="1"/>
</dbReference>
<comment type="caution">
    <text evidence="3">The sequence shown here is derived from an EMBL/GenBank/DDBJ whole genome shotgun (WGS) entry which is preliminary data.</text>
</comment>
<organism evidence="3 4">
    <name type="scientific">Crossiella equi</name>
    <dbReference type="NCBI Taxonomy" id="130796"/>
    <lineage>
        <taxon>Bacteria</taxon>
        <taxon>Bacillati</taxon>
        <taxon>Actinomycetota</taxon>
        <taxon>Actinomycetes</taxon>
        <taxon>Pseudonocardiales</taxon>
        <taxon>Pseudonocardiaceae</taxon>
        <taxon>Crossiella</taxon>
    </lineage>
</organism>
<accession>A0ABS5ALX5</accession>
<protein>
    <recommendedName>
        <fullName evidence="5">FIST N domain protein</fullName>
    </recommendedName>
</protein>
<dbReference type="Pfam" id="PF10442">
    <property type="entry name" value="FIST_C"/>
    <property type="match status" value="1"/>
</dbReference>
<dbReference type="Pfam" id="PF08495">
    <property type="entry name" value="FIST"/>
    <property type="match status" value="1"/>
</dbReference>
<dbReference type="PANTHER" id="PTHR40252">
    <property type="entry name" value="BLR0328 PROTEIN"/>
    <property type="match status" value="1"/>
</dbReference>
<evidence type="ECO:0008006" key="5">
    <source>
        <dbReference type="Google" id="ProtNLM"/>
    </source>
</evidence>
<dbReference type="EMBL" id="JAGIOO010000001">
    <property type="protein sequence ID" value="MBP2476695.1"/>
    <property type="molecule type" value="Genomic_DNA"/>
</dbReference>
<dbReference type="InterPro" id="IPR019494">
    <property type="entry name" value="FIST_C"/>
</dbReference>
<dbReference type="Proteomes" id="UP001519363">
    <property type="component" value="Unassembled WGS sequence"/>
</dbReference>
<evidence type="ECO:0000259" key="2">
    <source>
        <dbReference type="SMART" id="SM01204"/>
    </source>
</evidence>
<gene>
    <name evidence="3" type="ORF">JOF53_005567</name>
</gene>